<feature type="domain" description="Glycosyltransferase 2-like" evidence="3">
    <location>
        <begin position="4"/>
        <end position="133"/>
    </location>
</feature>
<dbReference type="EMBL" id="BAAANN010000014">
    <property type="protein sequence ID" value="GAA1963970.1"/>
    <property type="molecule type" value="Genomic_DNA"/>
</dbReference>
<dbReference type="InterPro" id="IPR050834">
    <property type="entry name" value="Glycosyltransf_2"/>
</dbReference>
<evidence type="ECO:0000256" key="2">
    <source>
        <dbReference type="SAM" id="Phobius"/>
    </source>
</evidence>
<feature type="transmembrane region" description="Helical" evidence="2">
    <location>
        <begin position="264"/>
        <end position="287"/>
    </location>
</feature>
<keyword evidence="2" id="KW-0812">Transmembrane</keyword>
<gene>
    <name evidence="4" type="ORF">GCM10009754_39520</name>
</gene>
<feature type="transmembrane region" description="Helical" evidence="2">
    <location>
        <begin position="729"/>
        <end position="747"/>
    </location>
</feature>
<feature type="transmembrane region" description="Helical" evidence="2">
    <location>
        <begin position="605"/>
        <end position="623"/>
    </location>
</feature>
<feature type="transmembrane region" description="Helical" evidence="2">
    <location>
        <begin position="826"/>
        <end position="845"/>
    </location>
</feature>
<evidence type="ECO:0000313" key="5">
    <source>
        <dbReference type="Proteomes" id="UP001501116"/>
    </source>
</evidence>
<feature type="transmembrane region" description="Helical" evidence="2">
    <location>
        <begin position="582"/>
        <end position="599"/>
    </location>
</feature>
<comment type="caution">
    <text evidence="4">The sequence shown here is derived from an EMBL/GenBank/DDBJ whole genome shotgun (WGS) entry which is preliminary data.</text>
</comment>
<name>A0ABP5CHL5_9PSEU</name>
<evidence type="ECO:0000313" key="4">
    <source>
        <dbReference type="EMBL" id="GAA1963970.1"/>
    </source>
</evidence>
<feature type="transmembrane region" description="Helical" evidence="2">
    <location>
        <begin position="672"/>
        <end position="691"/>
    </location>
</feature>
<organism evidence="4 5">
    <name type="scientific">Amycolatopsis minnesotensis</name>
    <dbReference type="NCBI Taxonomy" id="337894"/>
    <lineage>
        <taxon>Bacteria</taxon>
        <taxon>Bacillati</taxon>
        <taxon>Actinomycetota</taxon>
        <taxon>Actinomycetes</taxon>
        <taxon>Pseudonocardiales</taxon>
        <taxon>Pseudonocardiaceae</taxon>
        <taxon>Amycolatopsis</taxon>
    </lineage>
</organism>
<dbReference type="Gene3D" id="3.90.550.10">
    <property type="entry name" value="Spore Coat Polysaccharide Biosynthesis Protein SpsA, Chain A"/>
    <property type="match status" value="1"/>
</dbReference>
<proteinExistence type="predicted"/>
<reference evidence="5" key="1">
    <citation type="journal article" date="2019" name="Int. J. Syst. Evol. Microbiol.">
        <title>The Global Catalogue of Microorganisms (GCM) 10K type strain sequencing project: providing services to taxonomists for standard genome sequencing and annotation.</title>
        <authorList>
            <consortium name="The Broad Institute Genomics Platform"/>
            <consortium name="The Broad Institute Genome Sequencing Center for Infectious Disease"/>
            <person name="Wu L."/>
            <person name="Ma J."/>
        </authorList>
    </citation>
    <scope>NUCLEOTIDE SEQUENCE [LARGE SCALE GENOMIC DNA]</scope>
    <source>
        <strain evidence="5">JCM 14545</strain>
    </source>
</reference>
<feature type="compositionally biased region" description="Acidic residues" evidence="1">
    <location>
        <begin position="427"/>
        <end position="436"/>
    </location>
</feature>
<dbReference type="Proteomes" id="UP001501116">
    <property type="component" value="Unassembled WGS sequence"/>
</dbReference>
<feature type="transmembrane region" description="Helical" evidence="2">
    <location>
        <begin position="635"/>
        <end position="666"/>
    </location>
</feature>
<dbReference type="InterPro" id="IPR029044">
    <property type="entry name" value="Nucleotide-diphossugar_trans"/>
</dbReference>
<protein>
    <submittedName>
        <fullName evidence="4">Glycosyltransferase family 2 protein</fullName>
    </submittedName>
</protein>
<feature type="transmembrane region" description="Helical" evidence="2">
    <location>
        <begin position="754"/>
        <end position="773"/>
    </location>
</feature>
<accession>A0ABP5CHL5</accession>
<evidence type="ECO:0000256" key="1">
    <source>
        <dbReference type="SAM" id="MobiDB-lite"/>
    </source>
</evidence>
<dbReference type="PANTHER" id="PTHR43685">
    <property type="entry name" value="GLYCOSYLTRANSFERASE"/>
    <property type="match status" value="1"/>
</dbReference>
<keyword evidence="2" id="KW-0472">Membrane</keyword>
<feature type="region of interest" description="Disordered" evidence="1">
    <location>
        <begin position="361"/>
        <end position="399"/>
    </location>
</feature>
<keyword evidence="2" id="KW-1133">Transmembrane helix</keyword>
<feature type="transmembrane region" description="Helical" evidence="2">
    <location>
        <begin position="463"/>
        <end position="486"/>
    </location>
</feature>
<keyword evidence="5" id="KW-1185">Reference proteome</keyword>
<dbReference type="PANTHER" id="PTHR43685:SF3">
    <property type="entry name" value="SLR2126 PROTEIN"/>
    <property type="match status" value="1"/>
</dbReference>
<dbReference type="Pfam" id="PF00535">
    <property type="entry name" value="Glycos_transf_2"/>
    <property type="match status" value="1"/>
</dbReference>
<sequence length="1108" mass="114076">MLAILVCHNGEQWLPLALSALRRSTVRPRHILAVDTGSTDRTARLLAEAADTRDVVTGPDAFPVLDKVLTLSGEIGFASAVDSAVEYAVERWGDPGRHLWLLHDDCAPEPDCLDNLLKASEAAPSAGVLGPLAVDWADPRLIVDAGLSLDASGNRQPTLPFDEERPEQSTEVLATPSAGSLVERELWHALGGFDRRFPLLGEDIDFGWRANAAGRLVLCVPRAKLRHARALTTGRRAAGAVSGSLAETERAHGMRVFLVNCSAFSYWLGLVRLSLLCVLRGLGFAVARRGDRATAEFEAIRYVVSGQGELRAARAERKAAGLRGGTVSGLFTSRFTRIRNATRAGVHSLVRRRVASEAALGRLPEPGADESAWIPPEAMRPEAPKPVGPDALPGGALPSSGIRAAGLRRPSAVVAVAVGETERDDGQDTEDAGDGDAEARPSPGPTAGDGRELVFVEVNRRRVLSATLFAPPVVLFVLLTALTLVVNGSRLGLDLSGGRLLPVGGLGELWTEYLAPWHAVAGGTGSSAPATFGVLGVAGAVFAPLGGPAAFVAVLLLGDAPLAALVAYAATRGMRVHRWVRAGVAAAYALLPAATASVAQGRLDVVAVHILLPAVIAGITSVLTRSDGRWLHISVLSALGLAVVGAFSPLAHALALLGLVIAFVVLPSPTGLPRRIASVGIVVLLPLALELPWPTVLFNHPELLLHGTGGAGAVPATADLLGLSPGGPGAWPIGVAVVAAALVAVVFRPTTRAVAGLCVLVLGVGGLLAVRMVPVTGLQGGAKAIGFTGVPMLVVAAGLLWIVLAVCHRDYVPDPAATPSPLLPRLGAAGGVVALVALASSAVVVGGDGPLRHGRGDTLTSPLSAELAMTGRSALVLGTATEPPRQAAGRLPQYGDDQYALLAATPSRLAGWQRDLGSGTAEQAKAALASAAANGVLFVVLPPGSDVSAFLSLGQNVVTGAASTTSGRPVLRLVPPSGQVALIPSELAKQAVTGKAPGDSTGVTPVDARLPDVRVRVSDGPEGRLLVLAAEQEGGWQASVNGKRVPIVPAWGHQVAVAVPARQSEVLVEHPSTLRNILLLAQVAAVLFTLLTAIPGRSSSRTASRRPR</sequence>
<dbReference type="SUPFAM" id="SSF53448">
    <property type="entry name" value="Nucleotide-diphospho-sugar transferases"/>
    <property type="match status" value="1"/>
</dbReference>
<evidence type="ECO:0000259" key="3">
    <source>
        <dbReference type="Pfam" id="PF00535"/>
    </source>
</evidence>
<dbReference type="InterPro" id="IPR001173">
    <property type="entry name" value="Glyco_trans_2-like"/>
</dbReference>
<feature type="transmembrane region" description="Helical" evidence="2">
    <location>
        <begin position="785"/>
        <end position="806"/>
    </location>
</feature>
<feature type="region of interest" description="Disordered" evidence="1">
    <location>
        <begin position="418"/>
        <end position="451"/>
    </location>
</feature>